<comment type="caution">
    <text evidence="14">The sequence shown here is derived from an EMBL/GenBank/DDBJ whole genome shotgun (WGS) entry which is preliminary data.</text>
</comment>
<keyword evidence="10" id="KW-0443">Lipid metabolism</keyword>
<dbReference type="Proteomes" id="UP000790096">
    <property type="component" value="Unassembled WGS sequence"/>
</dbReference>
<keyword evidence="5" id="KW-0997">Cell inner membrane</keyword>
<feature type="domain" description="EamA" evidence="13">
    <location>
        <begin position="3"/>
        <end position="104"/>
    </location>
</feature>
<evidence type="ECO:0000256" key="10">
    <source>
        <dbReference type="ARBA" id="ARBA00023098"/>
    </source>
</evidence>
<keyword evidence="3" id="KW-1003">Cell membrane</keyword>
<dbReference type="InterPro" id="IPR000620">
    <property type="entry name" value="EamA_dom"/>
</dbReference>
<keyword evidence="6" id="KW-0441">Lipid A biosynthesis</keyword>
<dbReference type="Gene3D" id="1.10.3730.20">
    <property type="match status" value="1"/>
</dbReference>
<organism evidence="14 15">
    <name type="scientific">Rosenbergiella gaditana</name>
    <dbReference type="NCBI Taxonomy" id="2726987"/>
    <lineage>
        <taxon>Bacteria</taxon>
        <taxon>Pseudomonadati</taxon>
        <taxon>Pseudomonadota</taxon>
        <taxon>Gammaproteobacteria</taxon>
        <taxon>Enterobacterales</taxon>
        <taxon>Erwiniaceae</taxon>
        <taxon>Rosenbergiella</taxon>
    </lineage>
</organism>
<dbReference type="NCBIfam" id="NF011625">
    <property type="entry name" value="PRK15051.1"/>
    <property type="match status" value="1"/>
</dbReference>
<evidence type="ECO:0000256" key="7">
    <source>
        <dbReference type="ARBA" id="ARBA00022692"/>
    </source>
</evidence>
<gene>
    <name evidence="14" type="ORF">HH682_14045</name>
</gene>
<evidence type="ECO:0000313" key="15">
    <source>
        <dbReference type="Proteomes" id="UP000790096"/>
    </source>
</evidence>
<evidence type="ECO:0000256" key="9">
    <source>
        <dbReference type="ARBA" id="ARBA00022989"/>
    </source>
</evidence>
<evidence type="ECO:0000256" key="6">
    <source>
        <dbReference type="ARBA" id="ARBA00022556"/>
    </source>
</evidence>
<dbReference type="SUPFAM" id="SSF103481">
    <property type="entry name" value="Multidrug resistance efflux transporter EmrE"/>
    <property type="match status" value="1"/>
</dbReference>
<name>A0ABS5T3E6_9GAMM</name>
<evidence type="ECO:0000313" key="14">
    <source>
        <dbReference type="EMBL" id="MBT0725518.1"/>
    </source>
</evidence>
<keyword evidence="15" id="KW-1185">Reference proteome</keyword>
<keyword evidence="8" id="KW-0448">Lipopolysaccharide biosynthesis</keyword>
<evidence type="ECO:0000259" key="13">
    <source>
        <dbReference type="Pfam" id="PF00892"/>
    </source>
</evidence>
<keyword evidence="7 12" id="KW-0812">Transmembrane</keyword>
<feature type="transmembrane region" description="Helical" evidence="12">
    <location>
        <begin position="62"/>
        <end position="82"/>
    </location>
</feature>
<reference evidence="14 15" key="1">
    <citation type="submission" date="2020-04" db="EMBL/GenBank/DDBJ databases">
        <title>Genome sequencing of Rosenbergiella species.</title>
        <authorList>
            <person name="Alvarez-Perez S."/>
            <person name="Lievens B."/>
        </authorList>
    </citation>
    <scope>NUCLEOTIDE SEQUENCE [LARGE SCALE GENOMIC DNA]</scope>
    <source>
        <strain evidence="14 15">S61</strain>
    </source>
</reference>
<keyword evidence="2" id="KW-0813">Transport</keyword>
<proteinExistence type="predicted"/>
<comment type="subcellular location">
    <subcellularLocation>
        <location evidence="1">Cell membrane</location>
        <topology evidence="1">Multi-pass membrane protein</topology>
    </subcellularLocation>
</comment>
<evidence type="ECO:0000256" key="11">
    <source>
        <dbReference type="ARBA" id="ARBA00023136"/>
    </source>
</evidence>
<evidence type="ECO:0000256" key="8">
    <source>
        <dbReference type="ARBA" id="ARBA00022985"/>
    </source>
</evidence>
<dbReference type="InterPro" id="IPR000390">
    <property type="entry name" value="Small_drug/metabolite_transptr"/>
</dbReference>
<evidence type="ECO:0000256" key="2">
    <source>
        <dbReference type="ARBA" id="ARBA00022448"/>
    </source>
</evidence>
<dbReference type="InterPro" id="IPR037185">
    <property type="entry name" value="EmrE-like"/>
</dbReference>
<dbReference type="EMBL" id="JABBFR010000026">
    <property type="protein sequence ID" value="MBT0725518.1"/>
    <property type="molecule type" value="Genomic_DNA"/>
</dbReference>
<keyword evidence="11 12" id="KW-0472">Membrane</keyword>
<dbReference type="Pfam" id="PF00892">
    <property type="entry name" value="EamA"/>
    <property type="match status" value="1"/>
</dbReference>
<accession>A0ABS5T3E6</accession>
<evidence type="ECO:0000256" key="5">
    <source>
        <dbReference type="ARBA" id="ARBA00022519"/>
    </source>
</evidence>
<feature type="transmembrane region" description="Helical" evidence="12">
    <location>
        <begin position="35"/>
        <end position="55"/>
    </location>
</feature>
<feature type="transmembrane region" description="Helical" evidence="12">
    <location>
        <begin position="88"/>
        <end position="105"/>
    </location>
</feature>
<keyword evidence="4" id="KW-0444">Lipid biosynthesis</keyword>
<dbReference type="RefSeq" id="WP_214238152.1">
    <property type="nucleotide sequence ID" value="NZ_JABBFR010000026.1"/>
</dbReference>
<evidence type="ECO:0000256" key="3">
    <source>
        <dbReference type="ARBA" id="ARBA00022475"/>
    </source>
</evidence>
<dbReference type="PANTHER" id="PTHR30561">
    <property type="entry name" value="SMR FAMILY PROTON-DEPENDENT DRUG EFFLUX TRANSPORTER SUGE"/>
    <property type="match status" value="1"/>
</dbReference>
<evidence type="ECO:0000256" key="12">
    <source>
        <dbReference type="SAM" id="Phobius"/>
    </source>
</evidence>
<evidence type="ECO:0000256" key="1">
    <source>
        <dbReference type="ARBA" id="ARBA00004651"/>
    </source>
</evidence>
<evidence type="ECO:0000256" key="4">
    <source>
        <dbReference type="ARBA" id="ARBA00022516"/>
    </source>
</evidence>
<protein>
    <submittedName>
        <fullName evidence="14">EamA family transporter</fullName>
    </submittedName>
</protein>
<keyword evidence="9 12" id="KW-1133">Transmembrane helix</keyword>
<sequence>MTVWCQLLITSLLSGIAQLCQKQAALSKYRRNLCLWMLIALGLLALAMLCWLQVLRSLPVGIAYPLLSLNYLWVALMSYLLWQEPIGKQQWLGILLIIIGTFLLGSS</sequence>
<dbReference type="PANTHER" id="PTHR30561:SF23">
    <property type="entry name" value="4-AMINO-4-DEOXY-L-ARABINOSE-PHOSPHOUNDECAPRENOL FLIPPASE SUBUNIT ARNE-RELATED"/>
    <property type="match status" value="1"/>
</dbReference>